<evidence type="ECO:0000313" key="5">
    <source>
        <dbReference type="Proteomes" id="UP000295515"/>
    </source>
</evidence>
<dbReference type="GeneID" id="98914048"/>
<accession>A0A4R3Z6R8</accession>
<dbReference type="PANTHER" id="PTHR22916:SF51">
    <property type="entry name" value="GLYCOSYLTRANSFERASE EPSH-RELATED"/>
    <property type="match status" value="1"/>
</dbReference>
<sequence length="334" mass="39233">MLKITIIIPCYNCEKYIKKCVESILNQTYQNIEIILINDGSTDNTDAVINLIMENTTNIVYINKENTGVSDTRNVGINEATGDYIMFIDSDDFIEHNYINEFVKGAKDNPDLIVGGFTYILNDGLKEQISGIQFEMISKENYLDKYYLDSITKRILFGPINKLYKRTLLQDKKIRFRKDISIREDGIFVLDYLDVCSTISGIKNCGYYYVQQIEGTSLVSKFNNNELKINSLYFKKILQFLSNEKDSKVIRNIFPIFLNMDYSSIKKFYLSKDYNFIKGILYIFKVKKDSTYRYARNALFKENIRLSLKYYRPILLIHIINCRKKYFILNKDCK</sequence>
<dbReference type="SUPFAM" id="SSF53448">
    <property type="entry name" value="Nucleotide-diphospho-sugar transferases"/>
    <property type="match status" value="1"/>
</dbReference>
<feature type="domain" description="Glycosyltransferase 2-like" evidence="3">
    <location>
        <begin position="5"/>
        <end position="138"/>
    </location>
</feature>
<evidence type="ECO:0000256" key="2">
    <source>
        <dbReference type="ARBA" id="ARBA00022679"/>
    </source>
</evidence>
<keyword evidence="5" id="KW-1185">Reference proteome</keyword>
<comment type="caution">
    <text evidence="4">The sequence shown here is derived from an EMBL/GenBank/DDBJ whole genome shotgun (WGS) entry which is preliminary data.</text>
</comment>
<keyword evidence="1" id="KW-0328">Glycosyltransferase</keyword>
<dbReference type="GO" id="GO:0016757">
    <property type="term" value="F:glycosyltransferase activity"/>
    <property type="evidence" value="ECO:0007669"/>
    <property type="project" value="UniProtKB-KW"/>
</dbReference>
<reference evidence="4 5" key="1">
    <citation type="submission" date="2019-03" db="EMBL/GenBank/DDBJ databases">
        <title>Genomic Encyclopedia of Type Strains, Phase IV (KMG-IV): sequencing the most valuable type-strain genomes for metagenomic binning, comparative biology and taxonomic classification.</title>
        <authorList>
            <person name="Goeker M."/>
        </authorList>
    </citation>
    <scope>NUCLEOTIDE SEQUENCE [LARGE SCALE GENOMIC DNA]</scope>
    <source>
        <strain evidence="4 5">DSM 29487</strain>
    </source>
</reference>
<gene>
    <name evidence="4" type="ORF">EDD60_101224</name>
</gene>
<name>A0A4R3Z6R8_9FIRM</name>
<dbReference type="InterPro" id="IPR029044">
    <property type="entry name" value="Nucleotide-diphossugar_trans"/>
</dbReference>
<dbReference type="Pfam" id="PF00535">
    <property type="entry name" value="Glycos_transf_2"/>
    <property type="match status" value="1"/>
</dbReference>
<evidence type="ECO:0000256" key="1">
    <source>
        <dbReference type="ARBA" id="ARBA00022676"/>
    </source>
</evidence>
<dbReference type="RefSeq" id="WP_066450873.1">
    <property type="nucleotide sequence ID" value="NZ_JANKBF010000002.1"/>
</dbReference>
<dbReference type="Proteomes" id="UP000295515">
    <property type="component" value="Unassembled WGS sequence"/>
</dbReference>
<dbReference type="AlphaFoldDB" id="A0A4R3Z6R8"/>
<keyword evidence="2 4" id="KW-0808">Transferase</keyword>
<dbReference type="EMBL" id="SMCQ01000001">
    <property type="protein sequence ID" value="TCW02920.1"/>
    <property type="molecule type" value="Genomic_DNA"/>
</dbReference>
<dbReference type="PANTHER" id="PTHR22916">
    <property type="entry name" value="GLYCOSYLTRANSFERASE"/>
    <property type="match status" value="1"/>
</dbReference>
<proteinExistence type="predicted"/>
<protein>
    <submittedName>
        <fullName evidence="4">Glycosyl transferase family 2</fullName>
    </submittedName>
</protein>
<organism evidence="4 5">
    <name type="scientific">Longibaculum muris</name>
    <dbReference type="NCBI Taxonomy" id="1796628"/>
    <lineage>
        <taxon>Bacteria</taxon>
        <taxon>Bacillati</taxon>
        <taxon>Bacillota</taxon>
        <taxon>Erysipelotrichia</taxon>
        <taxon>Erysipelotrichales</taxon>
        <taxon>Coprobacillaceae</taxon>
        <taxon>Longibaculum</taxon>
    </lineage>
</organism>
<evidence type="ECO:0000313" key="4">
    <source>
        <dbReference type="EMBL" id="TCW02920.1"/>
    </source>
</evidence>
<dbReference type="InterPro" id="IPR001173">
    <property type="entry name" value="Glyco_trans_2-like"/>
</dbReference>
<dbReference type="Gene3D" id="3.90.550.10">
    <property type="entry name" value="Spore Coat Polysaccharide Biosynthesis Protein SpsA, Chain A"/>
    <property type="match status" value="1"/>
</dbReference>
<evidence type="ECO:0000259" key="3">
    <source>
        <dbReference type="Pfam" id="PF00535"/>
    </source>
</evidence>
<dbReference type="CDD" id="cd00761">
    <property type="entry name" value="Glyco_tranf_GTA_type"/>
    <property type="match status" value="1"/>
</dbReference>